<accession>A0A381EE56</accession>
<sequence length="186" mass="20964">MRHTLLITLALLLTACGGVPDTYHSLRPDITAAPQHQGTPTAIRFTGLPPYYENEYLTYYDGAGRITLDKSHHWIYPFQDNLRDVLRQQLANATGNSRTYTYPLGENNRPDILIDLQIRELIADVQAKQYRLSAQWQNTRRDGDKPDNHEYRRLIPLTATDPDSLVAATATAVQQLAQAIAASLPH</sequence>
<evidence type="ECO:0000313" key="2">
    <source>
        <dbReference type="EMBL" id="SUX25298.1"/>
    </source>
</evidence>
<dbReference type="OrthoDB" id="7063250at2"/>
<evidence type="ECO:0000259" key="1">
    <source>
        <dbReference type="Pfam" id="PF03886"/>
    </source>
</evidence>
<dbReference type="AlphaFoldDB" id="A0A381EE56"/>
<dbReference type="Gene3D" id="3.40.50.10610">
    <property type="entry name" value="ABC-type transport auxiliary lipoprotein component"/>
    <property type="match status" value="1"/>
</dbReference>
<gene>
    <name evidence="2" type="ORF">NCTC13294_02350</name>
</gene>
<dbReference type="RefSeq" id="WP_115612452.1">
    <property type="nucleotide sequence ID" value="NZ_JBHLZC010000001.1"/>
</dbReference>
<reference evidence="2 3" key="1">
    <citation type="submission" date="2018-06" db="EMBL/GenBank/DDBJ databases">
        <authorList>
            <consortium name="Pathogen Informatics"/>
            <person name="Doyle S."/>
        </authorList>
    </citation>
    <scope>NUCLEOTIDE SEQUENCE [LARGE SCALE GENOMIC DNA]</scope>
    <source>
        <strain evidence="2 3">NCTC13294</strain>
    </source>
</reference>
<dbReference type="Pfam" id="PF03886">
    <property type="entry name" value="ABC_trans_aux"/>
    <property type="match status" value="1"/>
</dbReference>
<dbReference type="PROSITE" id="PS51257">
    <property type="entry name" value="PROKAR_LIPOPROTEIN"/>
    <property type="match status" value="1"/>
</dbReference>
<proteinExistence type="predicted"/>
<feature type="domain" description="ABC-type transport auxiliary lipoprotein component" evidence="1">
    <location>
        <begin position="41"/>
        <end position="181"/>
    </location>
</feature>
<dbReference type="InterPro" id="IPR005586">
    <property type="entry name" value="ABC_trans_aux"/>
</dbReference>
<keyword evidence="3" id="KW-1185">Reference proteome</keyword>
<dbReference type="SUPFAM" id="SSF159594">
    <property type="entry name" value="XCC0632-like"/>
    <property type="match status" value="1"/>
</dbReference>
<protein>
    <submittedName>
        <fullName evidence="2">Protein of uncharacterized function (DUF330)</fullName>
    </submittedName>
</protein>
<organism evidence="2 3">
    <name type="scientific">Cardiobacterium valvarum</name>
    <dbReference type="NCBI Taxonomy" id="194702"/>
    <lineage>
        <taxon>Bacteria</taxon>
        <taxon>Pseudomonadati</taxon>
        <taxon>Pseudomonadota</taxon>
        <taxon>Gammaproteobacteria</taxon>
        <taxon>Cardiobacteriales</taxon>
        <taxon>Cardiobacteriaceae</taxon>
        <taxon>Cardiobacterium</taxon>
    </lineage>
</organism>
<evidence type="ECO:0000313" key="3">
    <source>
        <dbReference type="Proteomes" id="UP000254572"/>
    </source>
</evidence>
<name>A0A381EE56_9GAMM</name>
<dbReference type="Proteomes" id="UP000254572">
    <property type="component" value="Unassembled WGS sequence"/>
</dbReference>
<dbReference type="EMBL" id="UFUW01000001">
    <property type="protein sequence ID" value="SUX25298.1"/>
    <property type="molecule type" value="Genomic_DNA"/>
</dbReference>